<keyword evidence="1" id="KW-0732">Signal</keyword>
<evidence type="ECO:0000256" key="1">
    <source>
        <dbReference type="SAM" id="SignalP"/>
    </source>
</evidence>
<dbReference type="STRING" id="286156.Ppb6_01332"/>
<dbReference type="EMBL" id="LOMY01000039">
    <property type="protein sequence ID" value="OCQ53445.1"/>
    <property type="molecule type" value="Genomic_DNA"/>
</dbReference>
<evidence type="ECO:0000313" key="3">
    <source>
        <dbReference type="Proteomes" id="UP000093476"/>
    </source>
</evidence>
<keyword evidence="3" id="KW-1185">Reference proteome</keyword>
<evidence type="ECO:0000313" key="2">
    <source>
        <dbReference type="EMBL" id="OCQ53445.1"/>
    </source>
</evidence>
<gene>
    <name evidence="2" type="ORF">Ppb6_01332</name>
</gene>
<proteinExistence type="predicted"/>
<dbReference type="AlphaFoldDB" id="A0A1C0U6D0"/>
<reference evidence="2 3" key="1">
    <citation type="submission" date="2015-12" db="EMBL/GenBank/DDBJ databases">
        <title>Genome comparisons provide insights into the role of secondary metabolites in the pathogenic phase of the Photorhabdus life cycle.</title>
        <authorList>
            <person name="Tobias N.J."/>
            <person name="Mishra B."/>
            <person name="Gupta D.K."/>
            <person name="Thines M."/>
            <person name="Stinear T.P."/>
            <person name="Bode H.B."/>
        </authorList>
    </citation>
    <scope>NUCLEOTIDE SEQUENCE [LARGE SCALE GENOMIC DNA]</scope>
    <source>
        <strain evidence="2 3">PB68.1</strain>
    </source>
</reference>
<dbReference type="RefSeq" id="WP_065822613.1">
    <property type="nucleotide sequence ID" value="NZ_CAWMQZ010000039.1"/>
</dbReference>
<feature type="chain" id="PRO_5008646725" evidence="1">
    <location>
        <begin position="23"/>
        <end position="203"/>
    </location>
</feature>
<dbReference type="Proteomes" id="UP000093476">
    <property type="component" value="Unassembled WGS sequence"/>
</dbReference>
<dbReference type="PATRIC" id="fig|286156.4.peg.1498"/>
<protein>
    <submittedName>
        <fullName evidence="2">Uncharacterized protein</fullName>
    </submittedName>
</protein>
<comment type="caution">
    <text evidence="2">The sequence shown here is derived from an EMBL/GenBank/DDBJ whole genome shotgun (WGS) entry which is preliminary data.</text>
</comment>
<organism evidence="2 3">
    <name type="scientific">Photorhabdus australis subsp. thailandensis</name>
    <dbReference type="NCBI Taxonomy" id="2805096"/>
    <lineage>
        <taxon>Bacteria</taxon>
        <taxon>Pseudomonadati</taxon>
        <taxon>Pseudomonadota</taxon>
        <taxon>Gammaproteobacteria</taxon>
        <taxon>Enterobacterales</taxon>
        <taxon>Morganellaceae</taxon>
        <taxon>Photorhabdus</taxon>
    </lineage>
</organism>
<sequence length="203" mass="22567" precursor="true">MSVFKSLLMTAVLGASVNTVGAATLTESLLQCNPQFFQTLYQHRAALSKVVNVEHDNKGNAWIPVKDEEVGIAFFTQPIHDKKLTLSGYYERFYDLDKLGKYYFWGFLINEPIEAVVAATPEMGWQHSDDLYIANPQIKLKQDMPWQPNPSTTNGIAPMVGSAEKVLMLSSKNGKSVLHCSIQGSIDQALLYQERPDIAAGNQ</sequence>
<accession>A0A1C0U6D0</accession>
<name>A0A1C0U6D0_9GAMM</name>
<feature type="signal peptide" evidence="1">
    <location>
        <begin position="1"/>
        <end position="22"/>
    </location>
</feature>